<sequence length="71" mass="8149">NIEEQRINSYDVGLRNPEEVLGAMLFLFINDLPEYRETNEITIFSDDTSTVSASTPEEGWRKYAYLASTRA</sequence>
<feature type="non-terminal residue" evidence="1">
    <location>
        <position position="1"/>
    </location>
</feature>
<gene>
    <name evidence="1" type="ORF">HHI36_010675</name>
</gene>
<dbReference type="EMBL" id="JABFTP020000001">
    <property type="protein sequence ID" value="KAL3266505.1"/>
    <property type="molecule type" value="Genomic_DNA"/>
</dbReference>
<organism evidence="1 2">
    <name type="scientific">Cryptolaemus montrouzieri</name>
    <dbReference type="NCBI Taxonomy" id="559131"/>
    <lineage>
        <taxon>Eukaryota</taxon>
        <taxon>Metazoa</taxon>
        <taxon>Ecdysozoa</taxon>
        <taxon>Arthropoda</taxon>
        <taxon>Hexapoda</taxon>
        <taxon>Insecta</taxon>
        <taxon>Pterygota</taxon>
        <taxon>Neoptera</taxon>
        <taxon>Endopterygota</taxon>
        <taxon>Coleoptera</taxon>
        <taxon>Polyphaga</taxon>
        <taxon>Cucujiformia</taxon>
        <taxon>Coccinelloidea</taxon>
        <taxon>Coccinellidae</taxon>
        <taxon>Scymninae</taxon>
        <taxon>Scymnini</taxon>
        <taxon>Cryptolaemus</taxon>
    </lineage>
</organism>
<comment type="caution">
    <text evidence="1">The sequence shown here is derived from an EMBL/GenBank/DDBJ whole genome shotgun (WGS) entry which is preliminary data.</text>
</comment>
<dbReference type="Proteomes" id="UP001516400">
    <property type="component" value="Unassembled WGS sequence"/>
</dbReference>
<dbReference type="AlphaFoldDB" id="A0ABD2MJL1"/>
<name>A0ABD2MJL1_9CUCU</name>
<protein>
    <submittedName>
        <fullName evidence="1">Uncharacterized protein</fullName>
    </submittedName>
</protein>
<reference evidence="1 2" key="1">
    <citation type="journal article" date="2021" name="BMC Biol.">
        <title>Horizontally acquired antibacterial genes associated with adaptive radiation of ladybird beetles.</title>
        <authorList>
            <person name="Li H.S."/>
            <person name="Tang X.F."/>
            <person name="Huang Y.H."/>
            <person name="Xu Z.Y."/>
            <person name="Chen M.L."/>
            <person name="Du X.Y."/>
            <person name="Qiu B.Y."/>
            <person name="Chen P.T."/>
            <person name="Zhang W."/>
            <person name="Slipinski A."/>
            <person name="Escalona H.E."/>
            <person name="Waterhouse R.M."/>
            <person name="Zwick A."/>
            <person name="Pang H."/>
        </authorList>
    </citation>
    <scope>NUCLEOTIDE SEQUENCE [LARGE SCALE GENOMIC DNA]</scope>
    <source>
        <strain evidence="1">SYSU2018</strain>
    </source>
</reference>
<keyword evidence="2" id="KW-1185">Reference proteome</keyword>
<accession>A0ABD2MJL1</accession>
<evidence type="ECO:0000313" key="2">
    <source>
        <dbReference type="Proteomes" id="UP001516400"/>
    </source>
</evidence>
<evidence type="ECO:0000313" key="1">
    <source>
        <dbReference type="EMBL" id="KAL3266505.1"/>
    </source>
</evidence>
<proteinExistence type="predicted"/>